<keyword evidence="1" id="KW-0472">Membrane</keyword>
<dbReference type="GO" id="GO:0008237">
    <property type="term" value="F:metallopeptidase activity"/>
    <property type="evidence" value="ECO:0007669"/>
    <property type="project" value="UniProtKB-KW"/>
</dbReference>
<keyword evidence="3" id="KW-0378">Hydrolase</keyword>
<feature type="transmembrane region" description="Helical" evidence="1">
    <location>
        <begin position="80"/>
        <end position="100"/>
    </location>
</feature>
<evidence type="ECO:0000313" key="3">
    <source>
        <dbReference type="EMBL" id="RKG84705.1"/>
    </source>
</evidence>
<keyword evidence="1" id="KW-1133">Transmembrane helix</keyword>
<dbReference type="AlphaFoldDB" id="A0A3A8IN51"/>
<protein>
    <submittedName>
        <fullName evidence="3">CPBP family intramembrane metalloprotease</fullName>
    </submittedName>
</protein>
<dbReference type="Pfam" id="PF02517">
    <property type="entry name" value="Rce1-like"/>
    <property type="match status" value="1"/>
</dbReference>
<dbReference type="EMBL" id="RAVZ01000149">
    <property type="protein sequence ID" value="RKG84705.1"/>
    <property type="molecule type" value="Genomic_DNA"/>
</dbReference>
<gene>
    <name evidence="3" type="ORF">D7V88_21290</name>
</gene>
<reference evidence="4" key="1">
    <citation type="submission" date="2018-09" db="EMBL/GenBank/DDBJ databases">
        <authorList>
            <person name="Livingstone P.G."/>
            <person name="Whitworth D.E."/>
        </authorList>
    </citation>
    <scope>NUCLEOTIDE SEQUENCE [LARGE SCALE GENOMIC DNA]</scope>
    <source>
        <strain evidence="4">CA054A</strain>
    </source>
</reference>
<evidence type="ECO:0000256" key="1">
    <source>
        <dbReference type="SAM" id="Phobius"/>
    </source>
</evidence>
<dbReference type="Proteomes" id="UP000268094">
    <property type="component" value="Unassembled WGS sequence"/>
</dbReference>
<keyword evidence="4" id="KW-1185">Reference proteome</keyword>
<dbReference type="GO" id="GO:0004175">
    <property type="term" value="F:endopeptidase activity"/>
    <property type="evidence" value="ECO:0007669"/>
    <property type="project" value="UniProtKB-ARBA"/>
</dbReference>
<feature type="transmembrane region" description="Helical" evidence="1">
    <location>
        <begin position="176"/>
        <end position="201"/>
    </location>
</feature>
<name>A0A3A8IN51_9BACT</name>
<evidence type="ECO:0000259" key="2">
    <source>
        <dbReference type="Pfam" id="PF02517"/>
    </source>
</evidence>
<proteinExistence type="predicted"/>
<sequence length="241" mass="26944">MSRPPGPPFRVSAVQEAVGLWALGFLGIVGAFLLAGGTSVPKLVATVGFLYLPLIPMRWRDEDYRDYGLTLRAWKQDVRLFILLSLIVGPLFFVGFAAFVQVVPHLPPAIAQHLTPTIGAGHFQPRLPPRFGEWIIDQLFVVALPEEFFYRGYVQARLRDAWPQGRVVLGGRLGKAFWVTALLFALGHLAIFQTWRLAVFFPALLFGWMRERTGTIVGCALFHAACNLYVRFLEVSFFGGP</sequence>
<evidence type="ECO:0000313" key="4">
    <source>
        <dbReference type="Proteomes" id="UP000268094"/>
    </source>
</evidence>
<keyword evidence="3" id="KW-0482">Metalloprotease</keyword>
<accession>A0A3A8IN51</accession>
<dbReference type="InterPro" id="IPR003675">
    <property type="entry name" value="Rce1/LyrA-like_dom"/>
</dbReference>
<feature type="transmembrane region" description="Helical" evidence="1">
    <location>
        <begin position="213"/>
        <end position="232"/>
    </location>
</feature>
<keyword evidence="1" id="KW-0812">Transmembrane</keyword>
<dbReference type="GO" id="GO:0080120">
    <property type="term" value="P:CAAX-box protein maturation"/>
    <property type="evidence" value="ECO:0007669"/>
    <property type="project" value="UniProtKB-ARBA"/>
</dbReference>
<dbReference type="RefSeq" id="WP_120542486.1">
    <property type="nucleotide sequence ID" value="NZ_RAVZ01000149.1"/>
</dbReference>
<feature type="domain" description="CAAX prenyl protease 2/Lysostaphin resistance protein A-like" evidence="2">
    <location>
        <begin position="137"/>
        <end position="228"/>
    </location>
</feature>
<dbReference type="InterPro" id="IPR057384">
    <property type="entry name" value="CAAX_MXAN_2755"/>
</dbReference>
<dbReference type="NCBIfam" id="NF040593">
    <property type="entry name" value="CAAX_MXAN_2755"/>
    <property type="match status" value="1"/>
</dbReference>
<organism evidence="3 4">
    <name type="scientific">Corallococcus terminator</name>
    <dbReference type="NCBI Taxonomy" id="2316733"/>
    <lineage>
        <taxon>Bacteria</taxon>
        <taxon>Pseudomonadati</taxon>
        <taxon>Myxococcota</taxon>
        <taxon>Myxococcia</taxon>
        <taxon>Myxococcales</taxon>
        <taxon>Cystobacterineae</taxon>
        <taxon>Myxococcaceae</taxon>
        <taxon>Corallococcus</taxon>
    </lineage>
</organism>
<dbReference type="NCBIfam" id="NF040914">
    <property type="entry name" value="Mrt_core"/>
    <property type="match status" value="1"/>
</dbReference>
<comment type="caution">
    <text evidence="3">The sequence shown here is derived from an EMBL/GenBank/DDBJ whole genome shotgun (WGS) entry which is preliminary data.</text>
</comment>
<keyword evidence="3" id="KW-0645">Protease</keyword>
<dbReference type="GO" id="GO:0006508">
    <property type="term" value="P:proteolysis"/>
    <property type="evidence" value="ECO:0007669"/>
    <property type="project" value="UniProtKB-KW"/>
</dbReference>
<dbReference type="OrthoDB" id="5495892at2"/>
<feature type="transmembrane region" description="Helical" evidence="1">
    <location>
        <begin position="20"/>
        <end position="37"/>
    </location>
</feature>